<evidence type="ECO:0000256" key="1">
    <source>
        <dbReference type="SAM" id="MobiDB-lite"/>
    </source>
</evidence>
<organism evidence="2 3">
    <name type="scientific">Apiospora saccharicola</name>
    <dbReference type="NCBI Taxonomy" id="335842"/>
    <lineage>
        <taxon>Eukaryota</taxon>
        <taxon>Fungi</taxon>
        <taxon>Dikarya</taxon>
        <taxon>Ascomycota</taxon>
        <taxon>Pezizomycotina</taxon>
        <taxon>Sordariomycetes</taxon>
        <taxon>Xylariomycetidae</taxon>
        <taxon>Amphisphaeriales</taxon>
        <taxon>Apiosporaceae</taxon>
        <taxon>Apiospora</taxon>
    </lineage>
</organism>
<gene>
    <name evidence="2" type="ORF">PG996_006826</name>
</gene>
<keyword evidence="3" id="KW-1185">Reference proteome</keyword>
<dbReference type="Proteomes" id="UP001446871">
    <property type="component" value="Unassembled WGS sequence"/>
</dbReference>
<evidence type="ECO:0000313" key="3">
    <source>
        <dbReference type="Proteomes" id="UP001446871"/>
    </source>
</evidence>
<name>A0ABR1VCG0_9PEZI</name>
<feature type="region of interest" description="Disordered" evidence="1">
    <location>
        <begin position="51"/>
        <end position="78"/>
    </location>
</feature>
<sequence>MAILSNSNWEDLFRWIEGHSQWGRFPIDNSQPLRPNQELRVWLHQLSPATEDTNVTSAQDARASRRIADGPENDSAPAPQVAVERQFHCLGNGEMSKLEEKRHRHVWPPHRDYGLPQQYRQCCNTISSDLEAAVATLSTGRALSYDSEMLSLPDYLIRDTWSNFKVPTTVVLDDEYRGDAIMYGWCSPALNLFSPEDKEDREMKWRVQHWLARSYMVFRDGFDMGAFIQIHRGGDHTWHRDTVEVAELQALIILLDRQTIYAPQKRKLRAWLVSGNDKRFRVLEAYLDQDVDVHALHVSILDERAWPVEGDQQPRTNVYGDDLVWKWLLSWGFPQPLN</sequence>
<evidence type="ECO:0000313" key="2">
    <source>
        <dbReference type="EMBL" id="KAK8067714.1"/>
    </source>
</evidence>
<reference evidence="2 3" key="1">
    <citation type="submission" date="2023-01" db="EMBL/GenBank/DDBJ databases">
        <title>Analysis of 21 Apiospora genomes using comparative genomics revels a genus with tremendous synthesis potential of carbohydrate active enzymes and secondary metabolites.</title>
        <authorList>
            <person name="Sorensen T."/>
        </authorList>
    </citation>
    <scope>NUCLEOTIDE SEQUENCE [LARGE SCALE GENOMIC DNA]</scope>
    <source>
        <strain evidence="2 3">CBS 83171</strain>
    </source>
</reference>
<proteinExistence type="predicted"/>
<dbReference type="EMBL" id="JAQQWM010000004">
    <property type="protein sequence ID" value="KAK8067714.1"/>
    <property type="molecule type" value="Genomic_DNA"/>
</dbReference>
<accession>A0ABR1VCG0</accession>
<comment type="caution">
    <text evidence="2">The sequence shown here is derived from an EMBL/GenBank/DDBJ whole genome shotgun (WGS) entry which is preliminary data.</text>
</comment>
<protein>
    <submittedName>
        <fullName evidence="2">Uncharacterized protein</fullName>
    </submittedName>
</protein>